<protein>
    <submittedName>
        <fullName evidence="2">Uncharacterized protein</fullName>
    </submittedName>
</protein>
<evidence type="ECO:0000313" key="2">
    <source>
        <dbReference type="EMBL" id="AIC15898.1"/>
    </source>
</evidence>
<proteinExistence type="predicted"/>
<keyword evidence="3" id="KW-1185">Reference proteome</keyword>
<keyword evidence="1" id="KW-1133">Transmembrane helix</keyword>
<keyword evidence="1" id="KW-0472">Membrane</keyword>
<feature type="transmembrane region" description="Helical" evidence="1">
    <location>
        <begin position="156"/>
        <end position="179"/>
    </location>
</feature>
<feature type="transmembrane region" description="Helical" evidence="1">
    <location>
        <begin position="20"/>
        <end position="41"/>
    </location>
</feature>
<dbReference type="RefSeq" id="WP_174405434.1">
    <property type="nucleotide sequence ID" value="NZ_CP007536.1"/>
</dbReference>
<dbReference type="GeneID" id="74946913"/>
<feature type="transmembrane region" description="Helical" evidence="1">
    <location>
        <begin position="61"/>
        <end position="83"/>
    </location>
</feature>
<sequence>MKGETPSRGSVWSNRFIASAIFQGAVITLLTASFVGMQLLFSPSVNIIQILSLSFEGPAKWIFLGYIFYMILIVAIATTAIFYNHLEVNLQKRIRGVRSALAWANLVGMNVGGAAVTLMMVYAGLAGSGVLGVIASSGASGLSENPAIMGQFITPIAAFAGLLIIGVVAGGLAYIATYFQSKPTDASHDNDNRSDMAKIGSV</sequence>
<keyword evidence="1" id="KW-0812">Transmembrane</keyword>
<dbReference type="EMBL" id="CP007536">
    <property type="protein sequence ID" value="AIC15898.1"/>
    <property type="molecule type" value="Genomic_DNA"/>
</dbReference>
<dbReference type="STRING" id="926571.NVIE_016460"/>
<feature type="transmembrane region" description="Helical" evidence="1">
    <location>
        <begin position="103"/>
        <end position="136"/>
    </location>
</feature>
<name>A0A060HK95_9ARCH</name>
<accession>A0A060HK95</accession>
<reference evidence="2 3" key="1">
    <citation type="journal article" date="2014" name="Int. J. Syst. Evol. Microbiol.">
        <title>Nitrososphaera viennensis gen. nov., sp. nov., an aerobic and mesophilic, ammonia-oxidizing archaeon from soil and a member of the archaeal phylum Thaumarchaeota.</title>
        <authorList>
            <person name="Stieglmeier M."/>
            <person name="Klingl A."/>
            <person name="Alves R.J."/>
            <person name="Rittmann S.K."/>
            <person name="Melcher M."/>
            <person name="Leisch N."/>
            <person name="Schleper C."/>
        </authorList>
    </citation>
    <scope>NUCLEOTIDE SEQUENCE [LARGE SCALE GENOMIC DNA]</scope>
    <source>
        <strain evidence="2">EN76</strain>
    </source>
</reference>
<dbReference type="KEGG" id="nvn:NVIE_016460"/>
<dbReference type="OrthoDB" id="10607at2157"/>
<organism evidence="2 3">
    <name type="scientific">Nitrososphaera viennensis EN76</name>
    <dbReference type="NCBI Taxonomy" id="926571"/>
    <lineage>
        <taxon>Archaea</taxon>
        <taxon>Nitrososphaerota</taxon>
        <taxon>Nitrososphaeria</taxon>
        <taxon>Nitrososphaerales</taxon>
        <taxon>Nitrososphaeraceae</taxon>
        <taxon>Nitrososphaera</taxon>
    </lineage>
</organism>
<evidence type="ECO:0000256" key="1">
    <source>
        <dbReference type="SAM" id="Phobius"/>
    </source>
</evidence>
<dbReference type="AlphaFoldDB" id="A0A060HK95"/>
<evidence type="ECO:0000313" key="3">
    <source>
        <dbReference type="Proteomes" id="UP000027093"/>
    </source>
</evidence>
<dbReference type="HOGENOM" id="CLU_117038_0_0_2"/>
<gene>
    <name evidence="2" type="ORF">NVIE_016460</name>
</gene>
<dbReference type="Proteomes" id="UP000027093">
    <property type="component" value="Chromosome"/>
</dbReference>